<organism evidence="2 3">
    <name type="scientific">Planotetraspora silvatica</name>
    <dbReference type="NCBI Taxonomy" id="234614"/>
    <lineage>
        <taxon>Bacteria</taxon>
        <taxon>Bacillati</taxon>
        <taxon>Actinomycetota</taxon>
        <taxon>Actinomycetes</taxon>
        <taxon>Streptosporangiales</taxon>
        <taxon>Streptosporangiaceae</taxon>
        <taxon>Planotetraspora</taxon>
    </lineage>
</organism>
<gene>
    <name evidence="2" type="ORF">Psi02_04670</name>
</gene>
<keyword evidence="3" id="KW-1185">Reference proteome</keyword>
<reference evidence="2" key="1">
    <citation type="submission" date="2021-01" db="EMBL/GenBank/DDBJ databases">
        <title>Whole genome shotgun sequence of Planotetraspora silvatica NBRC 100141.</title>
        <authorList>
            <person name="Komaki H."/>
            <person name="Tamura T."/>
        </authorList>
    </citation>
    <scope>NUCLEOTIDE SEQUENCE</scope>
    <source>
        <strain evidence="2">NBRC 100141</strain>
    </source>
</reference>
<protein>
    <recommendedName>
        <fullName evidence="4">SnoaL-like polyketide cyclase</fullName>
    </recommendedName>
</protein>
<comment type="caution">
    <text evidence="2">The sequence shown here is derived from an EMBL/GenBank/DDBJ whole genome shotgun (WGS) entry which is preliminary data.</text>
</comment>
<feature type="region of interest" description="Disordered" evidence="1">
    <location>
        <begin position="155"/>
        <end position="204"/>
    </location>
</feature>
<evidence type="ECO:0008006" key="4">
    <source>
        <dbReference type="Google" id="ProtNLM"/>
    </source>
</evidence>
<evidence type="ECO:0000256" key="1">
    <source>
        <dbReference type="SAM" id="MobiDB-lite"/>
    </source>
</evidence>
<dbReference type="GO" id="GO:0030638">
    <property type="term" value="P:polyketide metabolic process"/>
    <property type="evidence" value="ECO:0007669"/>
    <property type="project" value="InterPro"/>
</dbReference>
<dbReference type="AlphaFoldDB" id="A0A8J3XPK0"/>
<dbReference type="PANTHER" id="PTHR38436">
    <property type="entry name" value="POLYKETIDE CYCLASE SNOAL-LIKE DOMAIN"/>
    <property type="match status" value="1"/>
</dbReference>
<evidence type="ECO:0000313" key="3">
    <source>
        <dbReference type="Proteomes" id="UP000644610"/>
    </source>
</evidence>
<dbReference type="InterPro" id="IPR032710">
    <property type="entry name" value="NTF2-like_dom_sf"/>
</dbReference>
<sequence length="204" mass="22536">MVRLGPIRRGASVLTYWDLKHRLTDAINAHDLQGVLDCYSPDAVYVAPSGVAEGHEQIAWLYEQFFRGFPDFHGTAWFEIADCDNPAVTEWTYTGTHTGPFLLPNGQEIQGTGRRITIRATCAAHAENGKIVTHREYFDQLELYSQLGFGLEKLEPGSTADGGGEDLTSSAPNGDDDLTSKSGHPQLRSDAVRHHRPLGIFGRR</sequence>
<dbReference type="SUPFAM" id="SSF54427">
    <property type="entry name" value="NTF2-like"/>
    <property type="match status" value="1"/>
</dbReference>
<dbReference type="EMBL" id="BOOQ01000002">
    <property type="protein sequence ID" value="GII44043.1"/>
    <property type="molecule type" value="Genomic_DNA"/>
</dbReference>
<dbReference type="Proteomes" id="UP000644610">
    <property type="component" value="Unassembled WGS sequence"/>
</dbReference>
<feature type="compositionally biased region" description="Basic residues" evidence="1">
    <location>
        <begin position="193"/>
        <end position="204"/>
    </location>
</feature>
<dbReference type="Gene3D" id="3.10.450.50">
    <property type="match status" value="1"/>
</dbReference>
<proteinExistence type="predicted"/>
<dbReference type="PANTHER" id="PTHR38436:SF1">
    <property type="entry name" value="ESTER CYCLASE"/>
    <property type="match status" value="1"/>
</dbReference>
<dbReference type="InterPro" id="IPR009959">
    <property type="entry name" value="Cyclase_SnoaL-like"/>
</dbReference>
<dbReference type="Pfam" id="PF07366">
    <property type="entry name" value="SnoaL"/>
    <property type="match status" value="1"/>
</dbReference>
<accession>A0A8J3XPK0</accession>
<evidence type="ECO:0000313" key="2">
    <source>
        <dbReference type="EMBL" id="GII44043.1"/>
    </source>
</evidence>
<name>A0A8J3XPK0_9ACTN</name>